<evidence type="ECO:0000313" key="1">
    <source>
        <dbReference type="EMBL" id="JAD26445.1"/>
    </source>
</evidence>
<protein>
    <submittedName>
        <fullName evidence="1">Uncharacterized protein</fullName>
    </submittedName>
</protein>
<organism evidence="1">
    <name type="scientific">Arundo donax</name>
    <name type="common">Giant reed</name>
    <name type="synonym">Donax arundinaceus</name>
    <dbReference type="NCBI Taxonomy" id="35708"/>
    <lineage>
        <taxon>Eukaryota</taxon>
        <taxon>Viridiplantae</taxon>
        <taxon>Streptophyta</taxon>
        <taxon>Embryophyta</taxon>
        <taxon>Tracheophyta</taxon>
        <taxon>Spermatophyta</taxon>
        <taxon>Magnoliopsida</taxon>
        <taxon>Liliopsida</taxon>
        <taxon>Poales</taxon>
        <taxon>Poaceae</taxon>
        <taxon>PACMAD clade</taxon>
        <taxon>Arundinoideae</taxon>
        <taxon>Arundineae</taxon>
        <taxon>Arundo</taxon>
    </lineage>
</organism>
<dbReference type="AlphaFoldDB" id="A0A0A8YMW9"/>
<name>A0A0A8YMW9_ARUDO</name>
<dbReference type="EMBL" id="GBRH01271450">
    <property type="protein sequence ID" value="JAD26445.1"/>
    <property type="molecule type" value="Transcribed_RNA"/>
</dbReference>
<sequence length="59" mass="6527">MHRFLGAIQGLMLNQDAPFKTPSLYRSIFIGCHTSMCSPLPVFLTECCGLTGMGQIDNY</sequence>
<accession>A0A0A8YMW9</accession>
<proteinExistence type="predicted"/>
<reference evidence="1" key="2">
    <citation type="journal article" date="2015" name="Data Brief">
        <title>Shoot transcriptome of the giant reed, Arundo donax.</title>
        <authorList>
            <person name="Barrero R.A."/>
            <person name="Guerrero F.D."/>
            <person name="Moolhuijzen P."/>
            <person name="Goolsby J.A."/>
            <person name="Tidwell J."/>
            <person name="Bellgard S.E."/>
            <person name="Bellgard M.I."/>
        </authorList>
    </citation>
    <scope>NUCLEOTIDE SEQUENCE</scope>
    <source>
        <tissue evidence="1">Shoot tissue taken approximately 20 cm above the soil surface</tissue>
    </source>
</reference>
<reference evidence="1" key="1">
    <citation type="submission" date="2014-09" db="EMBL/GenBank/DDBJ databases">
        <authorList>
            <person name="Magalhaes I.L.F."/>
            <person name="Oliveira U."/>
            <person name="Santos F.R."/>
            <person name="Vidigal T.H.D.A."/>
            <person name="Brescovit A.D."/>
            <person name="Santos A.J."/>
        </authorList>
    </citation>
    <scope>NUCLEOTIDE SEQUENCE</scope>
    <source>
        <tissue evidence="1">Shoot tissue taken approximately 20 cm above the soil surface</tissue>
    </source>
</reference>